<accession>A0A5S9IRK0</accession>
<keyword evidence="7" id="KW-0723">Serine/threonine-protein kinase</keyword>
<keyword evidence="4" id="KW-0067">ATP-binding</keyword>
<keyword evidence="5" id="KW-1133">Transmembrane helix</keyword>
<dbReference type="Pfam" id="PF00069">
    <property type="entry name" value="Pkinase"/>
    <property type="match status" value="1"/>
</dbReference>
<dbReference type="GO" id="GO:0005524">
    <property type="term" value="F:ATP binding"/>
    <property type="evidence" value="ECO:0007669"/>
    <property type="project" value="UniProtKB-KW"/>
</dbReference>
<feature type="transmembrane region" description="Helical" evidence="5">
    <location>
        <begin position="447"/>
        <end position="466"/>
    </location>
</feature>
<dbReference type="SUPFAM" id="SSF48371">
    <property type="entry name" value="ARM repeat"/>
    <property type="match status" value="1"/>
</dbReference>
<dbReference type="SMART" id="SM00567">
    <property type="entry name" value="EZ_HEAT"/>
    <property type="match status" value="3"/>
</dbReference>
<dbReference type="InterPro" id="IPR016024">
    <property type="entry name" value="ARM-type_fold"/>
</dbReference>
<keyword evidence="5" id="KW-0812">Transmembrane</keyword>
<name>A0A5S9IRK0_UABAM</name>
<organism evidence="7 8">
    <name type="scientific">Uabimicrobium amorphum</name>
    <dbReference type="NCBI Taxonomy" id="2596890"/>
    <lineage>
        <taxon>Bacteria</taxon>
        <taxon>Pseudomonadati</taxon>
        <taxon>Planctomycetota</taxon>
        <taxon>Candidatus Uabimicrobiia</taxon>
        <taxon>Candidatus Uabimicrobiales</taxon>
        <taxon>Candidatus Uabimicrobiaceae</taxon>
        <taxon>Candidatus Uabimicrobium</taxon>
    </lineage>
</organism>
<dbReference type="PANTHER" id="PTHR43289">
    <property type="entry name" value="MITOGEN-ACTIVATED PROTEIN KINASE KINASE KINASE 20-RELATED"/>
    <property type="match status" value="1"/>
</dbReference>
<dbReference type="PROSITE" id="PS50011">
    <property type="entry name" value="PROTEIN_KINASE_DOM"/>
    <property type="match status" value="1"/>
</dbReference>
<dbReference type="InterPro" id="IPR008271">
    <property type="entry name" value="Ser/Thr_kinase_AS"/>
</dbReference>
<evidence type="ECO:0000256" key="1">
    <source>
        <dbReference type="ARBA" id="ARBA00022679"/>
    </source>
</evidence>
<feature type="transmembrane region" description="Helical" evidence="5">
    <location>
        <begin position="472"/>
        <end position="494"/>
    </location>
</feature>
<dbReference type="PANTHER" id="PTHR43289:SF6">
    <property type="entry name" value="SERINE_THREONINE-PROTEIN KINASE NEKL-3"/>
    <property type="match status" value="1"/>
</dbReference>
<dbReference type="EMBL" id="AP019860">
    <property type="protein sequence ID" value="BBM86260.1"/>
    <property type="molecule type" value="Genomic_DNA"/>
</dbReference>
<dbReference type="OrthoDB" id="279610at2"/>
<evidence type="ECO:0000256" key="4">
    <source>
        <dbReference type="ARBA" id="ARBA00022840"/>
    </source>
</evidence>
<feature type="domain" description="Protein kinase" evidence="6">
    <location>
        <begin position="39"/>
        <end position="327"/>
    </location>
</feature>
<dbReference type="PROSITE" id="PS00108">
    <property type="entry name" value="PROTEIN_KINASE_ST"/>
    <property type="match status" value="1"/>
</dbReference>
<gene>
    <name evidence="7" type="ORF">UABAM_04646</name>
</gene>
<dbReference type="InterPro" id="IPR011009">
    <property type="entry name" value="Kinase-like_dom_sf"/>
</dbReference>
<dbReference type="GO" id="GO:0004674">
    <property type="term" value="F:protein serine/threonine kinase activity"/>
    <property type="evidence" value="ECO:0007669"/>
    <property type="project" value="UniProtKB-KW"/>
</dbReference>
<keyword evidence="1" id="KW-0808">Transferase</keyword>
<sequence length="929" mass="105482">MRKKELRQLWEELVSMAELESPDPGITYLPAESQVLQNIHFPQVSHFDENGMVLEHSKSDVDVQQTTLRRNVVIKKIKDDSEKDFFIQESLITAALEHPHISPIHELVEDKNGQMLLVMKKVKGYSWQQLLHSEKEEIRKFLDKNTISGTETPNLKRIRFHLDVLLKVCDAIAFAHSKGIIHNDLKPANVIVGDYGEVIVKGWGSAIYKGKESAPHFRTDIHQPIGTPSYMAPELVEGNNDNINVTTDVYLLGAILCEVVTHRPPHFEDSLWQTILSAQKGQVPKLKSDSSLDDQQLHDIFSKAMAKNPQERYQSVSSFKSAIVTYFDHRESIKIAEEAKNLFSETINASSSPRKNTSDLYEGLTTVTAKYSQALDLWPRNSKAQEGEIQAHLEYAKIAIANKEFNLAEVHLNYLKTYKSKDIKKFRKKLQKKKRIQRGYAIVKRRFVLTFFFVMVLGNFFAGALYSGPNNISKYFIISLAISVLLFVFLYKLRNNKYAIGFIKKIVYILYISAIILSIYFSVRLGVFWWQVSHIEKNPFVSLTHEKSYIRKRAAKKILSKKLYLKTEKVDPNNLIKALRYNDASINEVLMKVLPNKIEQKHAVPLILEIRDDNDRASLLLDGIEWQKVSVQQQTIEGLNNILSDNKQHFLQKMAAAKTLVKIKPNSPQVVPHLILLLKGGGWNIQHVAQTLLINMGEVAVPELTKALTTLNNSKIIAILTETLVGIGKVAVPYLITALKDSSGKRSRVLKILGRIGASEAVPAIILVFKDQDPSVRKLAIHTLEEIGEVEKAVPYLILALGDRNSEVREKATKVLDDTRENILPLVSKFIQTEANEATITLSYKALNSCLWKIYFKEDKSAFTQIDLKLLSHSKNKSHLNTVAAIYAWQGNVEKAHEYATKALQETPRRVNLLLQGQSPKQVEKTMKY</sequence>
<feature type="transmembrane region" description="Helical" evidence="5">
    <location>
        <begin position="506"/>
        <end position="530"/>
    </location>
</feature>
<evidence type="ECO:0000256" key="3">
    <source>
        <dbReference type="ARBA" id="ARBA00022777"/>
    </source>
</evidence>
<dbReference type="InterPro" id="IPR004155">
    <property type="entry name" value="PBS_lyase_HEAT"/>
</dbReference>
<protein>
    <submittedName>
        <fullName evidence="7">Serine/threonine protein kinase</fullName>
    </submittedName>
</protein>
<evidence type="ECO:0000256" key="5">
    <source>
        <dbReference type="SAM" id="Phobius"/>
    </source>
</evidence>
<dbReference type="SUPFAM" id="SSF56112">
    <property type="entry name" value="Protein kinase-like (PK-like)"/>
    <property type="match status" value="1"/>
</dbReference>
<dbReference type="CDD" id="cd14014">
    <property type="entry name" value="STKc_PknB_like"/>
    <property type="match status" value="1"/>
</dbReference>
<dbReference type="KEGG" id="uam:UABAM_04646"/>
<evidence type="ECO:0000256" key="2">
    <source>
        <dbReference type="ARBA" id="ARBA00022741"/>
    </source>
</evidence>
<dbReference type="RefSeq" id="WP_151970326.1">
    <property type="nucleotide sequence ID" value="NZ_AP019860.1"/>
</dbReference>
<keyword evidence="2" id="KW-0547">Nucleotide-binding</keyword>
<keyword evidence="8" id="KW-1185">Reference proteome</keyword>
<dbReference type="Gene3D" id="1.25.10.10">
    <property type="entry name" value="Leucine-rich Repeat Variant"/>
    <property type="match status" value="2"/>
</dbReference>
<evidence type="ECO:0000259" key="6">
    <source>
        <dbReference type="PROSITE" id="PS50011"/>
    </source>
</evidence>
<keyword evidence="3 7" id="KW-0418">Kinase</keyword>
<proteinExistence type="predicted"/>
<dbReference type="Proteomes" id="UP000326354">
    <property type="component" value="Chromosome"/>
</dbReference>
<dbReference type="AlphaFoldDB" id="A0A5S9IRK0"/>
<dbReference type="Pfam" id="PF13646">
    <property type="entry name" value="HEAT_2"/>
    <property type="match status" value="1"/>
</dbReference>
<reference evidence="7 8" key="1">
    <citation type="submission" date="2019-08" db="EMBL/GenBank/DDBJ databases">
        <title>Complete genome sequence of Candidatus Uab amorphum.</title>
        <authorList>
            <person name="Shiratori T."/>
            <person name="Suzuki S."/>
            <person name="Kakizawa Y."/>
            <person name="Ishida K."/>
        </authorList>
    </citation>
    <scope>NUCLEOTIDE SEQUENCE [LARGE SCALE GENOMIC DNA]</scope>
    <source>
        <strain evidence="7 8">SRT547</strain>
    </source>
</reference>
<dbReference type="InterPro" id="IPR011989">
    <property type="entry name" value="ARM-like"/>
</dbReference>
<keyword evidence="5" id="KW-0472">Membrane</keyword>
<evidence type="ECO:0000313" key="8">
    <source>
        <dbReference type="Proteomes" id="UP000326354"/>
    </source>
</evidence>
<dbReference type="SMART" id="SM00220">
    <property type="entry name" value="S_TKc"/>
    <property type="match status" value="1"/>
</dbReference>
<evidence type="ECO:0000313" key="7">
    <source>
        <dbReference type="EMBL" id="BBM86260.1"/>
    </source>
</evidence>
<dbReference type="Gene3D" id="1.10.510.10">
    <property type="entry name" value="Transferase(Phosphotransferase) domain 1"/>
    <property type="match status" value="1"/>
</dbReference>
<dbReference type="InterPro" id="IPR000719">
    <property type="entry name" value="Prot_kinase_dom"/>
</dbReference>